<evidence type="ECO:0000313" key="2">
    <source>
        <dbReference type="EMBL" id="RNA30817.1"/>
    </source>
</evidence>
<keyword evidence="3" id="KW-1185">Reference proteome</keyword>
<accession>A0A3M7S5A9</accession>
<feature type="region of interest" description="Disordered" evidence="1">
    <location>
        <begin position="86"/>
        <end position="105"/>
    </location>
</feature>
<protein>
    <submittedName>
        <fullName evidence="2">Uncharacterized protein</fullName>
    </submittedName>
</protein>
<dbReference type="EMBL" id="REGN01002040">
    <property type="protein sequence ID" value="RNA30817.1"/>
    <property type="molecule type" value="Genomic_DNA"/>
</dbReference>
<gene>
    <name evidence="2" type="ORF">BpHYR1_015564</name>
</gene>
<evidence type="ECO:0000256" key="1">
    <source>
        <dbReference type="SAM" id="MobiDB-lite"/>
    </source>
</evidence>
<reference evidence="2 3" key="1">
    <citation type="journal article" date="2018" name="Sci. Rep.">
        <title>Genomic signatures of local adaptation to the degree of environmental predictability in rotifers.</title>
        <authorList>
            <person name="Franch-Gras L."/>
            <person name="Hahn C."/>
            <person name="Garcia-Roger E.M."/>
            <person name="Carmona M.J."/>
            <person name="Serra M."/>
            <person name="Gomez A."/>
        </authorList>
    </citation>
    <scope>NUCLEOTIDE SEQUENCE [LARGE SCALE GENOMIC DNA]</scope>
    <source>
        <strain evidence="2">HYR1</strain>
    </source>
</reference>
<proteinExistence type="predicted"/>
<evidence type="ECO:0000313" key="3">
    <source>
        <dbReference type="Proteomes" id="UP000276133"/>
    </source>
</evidence>
<sequence length="230" mass="26687">MGKTLLAIPSLIKEKFMQLNEHAAKILGKGTNSAFNLIDIKQGNHGQASSKTSEYLKDIQSFFENLANKVKNLEEDNQRLRNDNVNLRNQLDKRKETSPEASSCNAKISQEEVMLVEKVFKETKERNAKANNVVISPLERNQHLLYLNFVTRKRNYFCSWRGLYKPKLTKNEMAIEKELRRRRNSENEKLPFGEGRLKYGKQSDGTENYWGIRFGKLSCINRVTKKSITR</sequence>
<dbReference type="Proteomes" id="UP000276133">
    <property type="component" value="Unassembled WGS sequence"/>
</dbReference>
<dbReference type="AlphaFoldDB" id="A0A3M7S5A9"/>
<organism evidence="2 3">
    <name type="scientific">Brachionus plicatilis</name>
    <name type="common">Marine rotifer</name>
    <name type="synonym">Brachionus muelleri</name>
    <dbReference type="NCBI Taxonomy" id="10195"/>
    <lineage>
        <taxon>Eukaryota</taxon>
        <taxon>Metazoa</taxon>
        <taxon>Spiralia</taxon>
        <taxon>Gnathifera</taxon>
        <taxon>Rotifera</taxon>
        <taxon>Eurotatoria</taxon>
        <taxon>Monogononta</taxon>
        <taxon>Pseudotrocha</taxon>
        <taxon>Ploima</taxon>
        <taxon>Brachionidae</taxon>
        <taxon>Brachionus</taxon>
    </lineage>
</organism>
<comment type="caution">
    <text evidence="2">The sequence shown here is derived from an EMBL/GenBank/DDBJ whole genome shotgun (WGS) entry which is preliminary data.</text>
</comment>
<name>A0A3M7S5A9_BRAPC</name>